<evidence type="ECO:0000313" key="2">
    <source>
        <dbReference type="EMBL" id="GLQ54273.1"/>
    </source>
</evidence>
<keyword evidence="1" id="KW-0472">Membrane</keyword>
<keyword evidence="1" id="KW-1133">Transmembrane helix</keyword>
<gene>
    <name evidence="2" type="ORF">GCM10010862_15320</name>
</gene>
<name>A0ABQ5W343_9HYPH</name>
<comment type="caution">
    <text evidence="2">The sequence shown here is derived from an EMBL/GenBank/DDBJ whole genome shotgun (WGS) entry which is preliminary data.</text>
</comment>
<feature type="transmembrane region" description="Helical" evidence="1">
    <location>
        <begin position="79"/>
        <end position="100"/>
    </location>
</feature>
<dbReference type="EMBL" id="BSNS01000007">
    <property type="protein sequence ID" value="GLQ54273.1"/>
    <property type="molecule type" value="Genomic_DNA"/>
</dbReference>
<keyword evidence="1" id="KW-0812">Transmembrane</keyword>
<organism evidence="2 3">
    <name type="scientific">Devosia nitrariae</name>
    <dbReference type="NCBI Taxonomy" id="2071872"/>
    <lineage>
        <taxon>Bacteria</taxon>
        <taxon>Pseudomonadati</taxon>
        <taxon>Pseudomonadota</taxon>
        <taxon>Alphaproteobacteria</taxon>
        <taxon>Hyphomicrobiales</taxon>
        <taxon>Devosiaceae</taxon>
        <taxon>Devosia</taxon>
    </lineage>
</organism>
<protein>
    <submittedName>
        <fullName evidence="2">Membrane protein</fullName>
    </submittedName>
</protein>
<evidence type="ECO:0000313" key="3">
    <source>
        <dbReference type="Proteomes" id="UP001156691"/>
    </source>
</evidence>
<dbReference type="Pfam" id="PF06210">
    <property type="entry name" value="DUF1003"/>
    <property type="match status" value="1"/>
</dbReference>
<dbReference type="RefSeq" id="WP_284339708.1">
    <property type="nucleotide sequence ID" value="NZ_BSNS01000007.1"/>
</dbReference>
<keyword evidence="3" id="KW-1185">Reference proteome</keyword>
<proteinExistence type="predicted"/>
<evidence type="ECO:0000256" key="1">
    <source>
        <dbReference type="SAM" id="Phobius"/>
    </source>
</evidence>
<dbReference type="InterPro" id="IPR010406">
    <property type="entry name" value="DUF1003"/>
</dbReference>
<dbReference type="Proteomes" id="UP001156691">
    <property type="component" value="Unassembled WGS sequence"/>
</dbReference>
<accession>A0ABQ5W343</accession>
<sequence>MEKESRAPQASVLERNIEALLDRRRREVEEQGWQERLAITISSFAGSMTFVYLHLVVLISWIAINLRWIPVVPAWDPTFVVLAMVASVEALFLTAFILISQNRLARLSDRRADLDVQIGLLNERETTRLLELVSAIAERLEVPVRDDDRELSELRREVEPEAVIDEIEAAEARGERGQ</sequence>
<feature type="transmembrane region" description="Helical" evidence="1">
    <location>
        <begin position="44"/>
        <end position="64"/>
    </location>
</feature>
<reference evidence="3" key="1">
    <citation type="journal article" date="2019" name="Int. J. Syst. Evol. Microbiol.">
        <title>The Global Catalogue of Microorganisms (GCM) 10K type strain sequencing project: providing services to taxonomists for standard genome sequencing and annotation.</title>
        <authorList>
            <consortium name="The Broad Institute Genomics Platform"/>
            <consortium name="The Broad Institute Genome Sequencing Center for Infectious Disease"/>
            <person name="Wu L."/>
            <person name="Ma J."/>
        </authorList>
    </citation>
    <scope>NUCLEOTIDE SEQUENCE [LARGE SCALE GENOMIC DNA]</scope>
    <source>
        <strain evidence="3">NBRC 112416</strain>
    </source>
</reference>